<feature type="region of interest" description="Disordered" evidence="1">
    <location>
        <begin position="1"/>
        <end position="46"/>
    </location>
</feature>
<protein>
    <submittedName>
        <fullName evidence="3">Uncharacterized protein</fullName>
    </submittedName>
</protein>
<name>V9DK54_9EURO</name>
<dbReference type="GeneID" id="19988455"/>
<dbReference type="Proteomes" id="UP000030678">
    <property type="component" value="Unassembled WGS sequence"/>
</dbReference>
<feature type="compositionally biased region" description="Polar residues" evidence="1">
    <location>
        <begin position="1"/>
        <end position="13"/>
    </location>
</feature>
<dbReference type="GO" id="GO:0006915">
    <property type="term" value="P:apoptotic process"/>
    <property type="evidence" value="ECO:0007669"/>
    <property type="project" value="InterPro"/>
</dbReference>
<proteinExistence type="predicted"/>
<dbReference type="EMBL" id="KI635850">
    <property type="protein sequence ID" value="ETI27279.1"/>
    <property type="molecule type" value="Genomic_DNA"/>
</dbReference>
<feature type="region of interest" description="Disordered" evidence="1">
    <location>
        <begin position="74"/>
        <end position="106"/>
    </location>
</feature>
<dbReference type="HOGENOM" id="CLU_022814_1_0_1"/>
<dbReference type="PANTHER" id="PTHR37402">
    <property type="entry name" value="GRAM DOMAIN-CONTAINING PROTEIN 4"/>
    <property type="match status" value="1"/>
</dbReference>
<dbReference type="VEuPathDB" id="FungiDB:G647_09962"/>
<dbReference type="InterPro" id="IPR037847">
    <property type="entry name" value="GRAMDC4"/>
</dbReference>
<feature type="compositionally biased region" description="Basic and acidic residues" evidence="1">
    <location>
        <begin position="74"/>
        <end position="91"/>
    </location>
</feature>
<evidence type="ECO:0000256" key="2">
    <source>
        <dbReference type="SAM" id="Phobius"/>
    </source>
</evidence>
<evidence type="ECO:0000313" key="3">
    <source>
        <dbReference type="EMBL" id="ETI27279.1"/>
    </source>
</evidence>
<reference evidence="3" key="1">
    <citation type="submission" date="2013-03" db="EMBL/GenBank/DDBJ databases">
        <title>The Genome Sequence of Cladophialophora carrionii CBS 160.54.</title>
        <authorList>
            <consortium name="The Broad Institute Genomics Platform"/>
            <person name="Cuomo C."/>
            <person name="de Hoog S."/>
            <person name="Gorbushina A."/>
            <person name="Walker B."/>
            <person name="Young S.K."/>
            <person name="Zeng Q."/>
            <person name="Gargeya S."/>
            <person name="Fitzgerald M."/>
            <person name="Haas B."/>
            <person name="Abouelleil A."/>
            <person name="Allen A.W."/>
            <person name="Alvarado L."/>
            <person name="Arachchi H.M."/>
            <person name="Berlin A.M."/>
            <person name="Chapman S.B."/>
            <person name="Gainer-Dewar J."/>
            <person name="Goldberg J."/>
            <person name="Griggs A."/>
            <person name="Gujja S."/>
            <person name="Hansen M."/>
            <person name="Howarth C."/>
            <person name="Imamovic A."/>
            <person name="Ireland A."/>
            <person name="Larimer J."/>
            <person name="McCowan C."/>
            <person name="Murphy C."/>
            <person name="Pearson M."/>
            <person name="Poon T.W."/>
            <person name="Priest M."/>
            <person name="Roberts A."/>
            <person name="Saif S."/>
            <person name="Shea T."/>
            <person name="Sisk P."/>
            <person name="Sykes S."/>
            <person name="Wortman J."/>
            <person name="Nusbaum C."/>
            <person name="Birren B."/>
        </authorList>
    </citation>
    <scope>NUCLEOTIDE SEQUENCE [LARGE SCALE GENOMIC DNA]</scope>
    <source>
        <strain evidence="3">CBS 160.54</strain>
    </source>
</reference>
<sequence length="574" mass="65619">MASSINDFGSVSNGLDRAQIDVGPRSDDTTDPRPSPEAMDYQKPSIRQAVKDNLLSAVVHPRFGINKIKAAIDEKHEASHSQPHEHHHDHAPTLAPPPPDSSVENQRLDNTFEDKPKFPPVKEFIHQPVQSIISTVQDQRGNDFAESIAKAEIAHGVDVQLLQQADKVQNASNETQEEAEYETFVQMKQLRQDFFILKYQLEANAQNYIDPEFKMPMPDRKLLASSVERLIVDSTPLQTIVMKLRNVSHWEDPRKSFGYMTLYFFLLFYSYITRALILYILLKVLYRRWHPPTLSKMREATVHSEDQDAIAQNLGELITQYGTRGWVDRVIQEAGPAVFDSLERLADILERTQNFYEWRNPRYTGVTLGFLFTGFVIITLTPTWLLVQMSFLGCGVIFFILTPIGVRYPRYRLLASPITWLLWKSPTHAEWAVSRLQSEAHQYLTSDKTLRTVDRDTHLIGTYTCKDNNDVQGRLIVLVTSVSFAPKRSEHHLNLTSSSRSANKEKDAGGWNLLFDDIKEIHKITEQNSHGGEEAGLEFVPYQGEKRAVMHLARRDEVFSQIVGFSGLQWKRCG</sequence>
<keyword evidence="2" id="KW-0472">Membrane</keyword>
<feature type="transmembrane region" description="Helical" evidence="2">
    <location>
        <begin position="262"/>
        <end position="282"/>
    </location>
</feature>
<gene>
    <name evidence="3" type="ORF">G647_09962</name>
</gene>
<organism evidence="3">
    <name type="scientific">Cladophialophora carrionii CBS 160.54</name>
    <dbReference type="NCBI Taxonomy" id="1279043"/>
    <lineage>
        <taxon>Eukaryota</taxon>
        <taxon>Fungi</taxon>
        <taxon>Dikarya</taxon>
        <taxon>Ascomycota</taxon>
        <taxon>Pezizomycotina</taxon>
        <taxon>Eurotiomycetes</taxon>
        <taxon>Chaetothyriomycetidae</taxon>
        <taxon>Chaetothyriales</taxon>
        <taxon>Herpotrichiellaceae</taxon>
        <taxon>Cladophialophora</taxon>
    </lineage>
</organism>
<accession>V9DK54</accession>
<feature type="transmembrane region" description="Helical" evidence="2">
    <location>
        <begin position="363"/>
        <end position="380"/>
    </location>
</feature>
<keyword evidence="2" id="KW-0812">Transmembrane</keyword>
<evidence type="ECO:0000256" key="1">
    <source>
        <dbReference type="SAM" id="MobiDB-lite"/>
    </source>
</evidence>
<keyword evidence="2" id="KW-1133">Transmembrane helix</keyword>
<dbReference type="AlphaFoldDB" id="V9DK54"/>
<dbReference type="PANTHER" id="PTHR37402:SF1">
    <property type="entry name" value="GRAM DOMAIN-CONTAINING PROTEIN 4"/>
    <property type="match status" value="1"/>
</dbReference>
<dbReference type="RefSeq" id="XP_008724176.1">
    <property type="nucleotide sequence ID" value="XM_008725954.1"/>
</dbReference>
<feature type="transmembrane region" description="Helical" evidence="2">
    <location>
        <begin position="386"/>
        <end position="406"/>
    </location>
</feature>
<dbReference type="OrthoDB" id="1708389at2759"/>